<evidence type="ECO:0000313" key="2">
    <source>
        <dbReference type="EMBL" id="MDC7787252.1"/>
    </source>
</evidence>
<dbReference type="Gene3D" id="3.40.1260.10">
    <property type="entry name" value="DsrEFH-like"/>
    <property type="match status" value="1"/>
</dbReference>
<dbReference type="SUPFAM" id="SSF75169">
    <property type="entry name" value="DsrEFH-like"/>
    <property type="match status" value="1"/>
</dbReference>
<protein>
    <submittedName>
        <fullName evidence="2">DsrE family protein</fullName>
    </submittedName>
</protein>
<dbReference type="InterPro" id="IPR006311">
    <property type="entry name" value="TAT_signal"/>
</dbReference>
<organism evidence="2 3">
    <name type="scientific">Rhodoplanes tepidamans</name>
    <name type="common">Rhodoplanes cryptolactis</name>
    <dbReference type="NCBI Taxonomy" id="200616"/>
    <lineage>
        <taxon>Bacteria</taxon>
        <taxon>Pseudomonadati</taxon>
        <taxon>Pseudomonadota</taxon>
        <taxon>Alphaproteobacteria</taxon>
        <taxon>Hyphomicrobiales</taxon>
        <taxon>Nitrobacteraceae</taxon>
        <taxon>Rhodoplanes</taxon>
    </lineage>
</organism>
<dbReference type="Proteomes" id="UP001165652">
    <property type="component" value="Unassembled WGS sequence"/>
</dbReference>
<gene>
    <name evidence="2" type="ORF">PQJ73_16290</name>
</gene>
<dbReference type="PANTHER" id="PTHR37691">
    <property type="entry name" value="BLR3518 PROTEIN"/>
    <property type="match status" value="1"/>
</dbReference>
<reference evidence="2" key="2">
    <citation type="submission" date="2023-02" db="EMBL/GenBank/DDBJ databases">
        <authorList>
            <person name="Rayyan A."/>
            <person name="Meyer T."/>
            <person name="Kyndt J.A."/>
        </authorList>
    </citation>
    <scope>NUCLEOTIDE SEQUENCE</scope>
    <source>
        <strain evidence="2">DSM 9987</strain>
    </source>
</reference>
<dbReference type="InterPro" id="IPR027396">
    <property type="entry name" value="DsrEFH-like"/>
</dbReference>
<evidence type="ECO:0000313" key="3">
    <source>
        <dbReference type="Proteomes" id="UP001165652"/>
    </source>
</evidence>
<dbReference type="InterPro" id="IPR003787">
    <property type="entry name" value="Sulphur_relay_DsrE/F-like"/>
</dbReference>
<dbReference type="Pfam" id="PF02635">
    <property type="entry name" value="DsrE"/>
    <property type="match status" value="1"/>
</dbReference>
<name>A0ABT5JCM9_RHOTP</name>
<comment type="caution">
    <text evidence="2">The sequence shown here is derived from an EMBL/GenBank/DDBJ whole genome shotgun (WGS) entry which is preliminary data.</text>
</comment>
<evidence type="ECO:0000256" key="1">
    <source>
        <dbReference type="SAM" id="SignalP"/>
    </source>
</evidence>
<dbReference type="EMBL" id="JAQQLI010000025">
    <property type="protein sequence ID" value="MDC7787252.1"/>
    <property type="molecule type" value="Genomic_DNA"/>
</dbReference>
<dbReference type="PROSITE" id="PS51318">
    <property type="entry name" value="TAT"/>
    <property type="match status" value="1"/>
</dbReference>
<accession>A0ABT5JCM9</accession>
<keyword evidence="1" id="KW-0732">Signal</keyword>
<feature type="signal peptide" evidence="1">
    <location>
        <begin position="1"/>
        <end position="28"/>
    </location>
</feature>
<dbReference type="RefSeq" id="WP_272778094.1">
    <property type="nucleotide sequence ID" value="NZ_JAQQLI010000025.1"/>
</dbReference>
<feature type="chain" id="PRO_5045250169" evidence="1">
    <location>
        <begin position="29"/>
        <end position="172"/>
    </location>
</feature>
<sequence>MTASRRNFMGRLALGAAASVAAAAPARAAPTALDFAALSKDTDVACVYHCDFGDQARFGQMLNNIANHLSVYDFDPMRLKIVVVAHGPGLKFFLGELAGTPWASQTVDPELYARFTGLSKYGVEAYLCRITFERLKIDPAKARGDGFLKLVPSGVATVAELQSKGYSYLKVA</sequence>
<reference evidence="2" key="1">
    <citation type="journal article" date="2023" name="Microbiol Resour">
        <title>Genome Sequences of Rhodoplanes serenus and Two Thermotolerant Strains, Rhodoplanes tepidamans and 'Rhodoplanes cryptolactis,' Further Refine the Genus.</title>
        <authorList>
            <person name="Rayyan A.A."/>
            <person name="Kyndt J.A."/>
        </authorList>
    </citation>
    <scope>NUCLEOTIDE SEQUENCE</scope>
    <source>
        <strain evidence="2">DSM 9987</strain>
    </source>
</reference>
<proteinExistence type="predicted"/>
<dbReference type="PANTHER" id="PTHR37691:SF1">
    <property type="entry name" value="BLR3518 PROTEIN"/>
    <property type="match status" value="1"/>
</dbReference>
<keyword evidence="3" id="KW-1185">Reference proteome</keyword>